<evidence type="ECO:0000313" key="9">
    <source>
        <dbReference type="EMBL" id="PLT74603.1"/>
    </source>
</evidence>
<feature type="active site" description="O-(5'-phospho-DNA)-serine intermediate" evidence="4 5">
    <location>
        <position position="14"/>
    </location>
</feature>
<accession>A0A2N5PHN9</accession>
<evidence type="ECO:0000256" key="4">
    <source>
        <dbReference type="PIRSR" id="PIRSR606118-50"/>
    </source>
</evidence>
<feature type="domain" description="Recombinase" evidence="8">
    <location>
        <begin position="163"/>
        <end position="296"/>
    </location>
</feature>
<feature type="coiled-coil region" evidence="6">
    <location>
        <begin position="392"/>
        <end position="468"/>
    </location>
</feature>
<protein>
    <submittedName>
        <fullName evidence="9">Recombinase family protein</fullName>
    </submittedName>
</protein>
<dbReference type="PANTHER" id="PTHR30461">
    <property type="entry name" value="DNA-INVERTASE FROM LAMBDOID PROPHAGE"/>
    <property type="match status" value="1"/>
</dbReference>
<name>A0A2N5PHN9_MEDGN</name>
<dbReference type="SUPFAM" id="SSF53041">
    <property type="entry name" value="Resolvase-like"/>
    <property type="match status" value="1"/>
</dbReference>
<dbReference type="SMART" id="SM00857">
    <property type="entry name" value="Resolvase"/>
    <property type="match status" value="1"/>
</dbReference>
<evidence type="ECO:0000256" key="1">
    <source>
        <dbReference type="ARBA" id="ARBA00022908"/>
    </source>
</evidence>
<keyword evidence="1" id="KW-0229">DNA integration</keyword>
<evidence type="ECO:0000259" key="7">
    <source>
        <dbReference type="PROSITE" id="PS51736"/>
    </source>
</evidence>
<dbReference type="Pfam" id="PF00239">
    <property type="entry name" value="Resolvase"/>
    <property type="match status" value="1"/>
</dbReference>
<dbReference type="GO" id="GO:0015074">
    <property type="term" value="P:DNA integration"/>
    <property type="evidence" value="ECO:0007669"/>
    <property type="project" value="UniProtKB-KW"/>
</dbReference>
<dbReference type="InterPro" id="IPR036162">
    <property type="entry name" value="Resolvase-like_N_sf"/>
</dbReference>
<organism evidence="9 10">
    <name type="scientific">Mediterraneibacter gnavus</name>
    <name type="common">Ruminococcus gnavus</name>
    <dbReference type="NCBI Taxonomy" id="33038"/>
    <lineage>
        <taxon>Bacteria</taxon>
        <taxon>Bacillati</taxon>
        <taxon>Bacillota</taxon>
        <taxon>Clostridia</taxon>
        <taxon>Lachnospirales</taxon>
        <taxon>Lachnospiraceae</taxon>
        <taxon>Mediterraneibacter</taxon>
    </lineage>
</organism>
<dbReference type="Proteomes" id="UP000235093">
    <property type="component" value="Unassembled WGS sequence"/>
</dbReference>
<dbReference type="InterPro" id="IPR025827">
    <property type="entry name" value="Zn_ribbon_recom_dom"/>
</dbReference>
<dbReference type="RefSeq" id="WP_101884004.1">
    <property type="nucleotide sequence ID" value="NZ_JAPRAW010000006.1"/>
</dbReference>
<dbReference type="GO" id="GO:0003677">
    <property type="term" value="F:DNA binding"/>
    <property type="evidence" value="ECO:0007669"/>
    <property type="project" value="UniProtKB-KW"/>
</dbReference>
<evidence type="ECO:0000256" key="3">
    <source>
        <dbReference type="ARBA" id="ARBA00023172"/>
    </source>
</evidence>
<evidence type="ECO:0000256" key="6">
    <source>
        <dbReference type="SAM" id="Coils"/>
    </source>
</evidence>
<keyword evidence="2" id="KW-0238">DNA-binding</keyword>
<dbReference type="InterPro" id="IPR006119">
    <property type="entry name" value="Resolv_N"/>
</dbReference>
<keyword evidence="6" id="KW-0175">Coiled coil</keyword>
<dbReference type="PANTHER" id="PTHR30461:SF23">
    <property type="entry name" value="DNA RECOMBINASE-RELATED"/>
    <property type="match status" value="1"/>
</dbReference>
<evidence type="ECO:0000259" key="8">
    <source>
        <dbReference type="PROSITE" id="PS51737"/>
    </source>
</evidence>
<evidence type="ECO:0000256" key="2">
    <source>
        <dbReference type="ARBA" id="ARBA00023125"/>
    </source>
</evidence>
<dbReference type="Pfam" id="PF07508">
    <property type="entry name" value="Recombinase"/>
    <property type="match status" value="1"/>
</dbReference>
<dbReference type="Gene3D" id="3.90.1750.20">
    <property type="entry name" value="Putative Large Serine Recombinase, Chain B, Domain 2"/>
    <property type="match status" value="1"/>
</dbReference>
<dbReference type="Pfam" id="PF13408">
    <property type="entry name" value="Zn_ribbon_recom"/>
    <property type="match status" value="1"/>
</dbReference>
<dbReference type="GO" id="GO:0000150">
    <property type="term" value="F:DNA strand exchange activity"/>
    <property type="evidence" value="ECO:0007669"/>
    <property type="project" value="InterPro"/>
</dbReference>
<gene>
    <name evidence="9" type="ORF">CDL23_09230</name>
</gene>
<dbReference type="InterPro" id="IPR038109">
    <property type="entry name" value="DNA_bind_recomb_sf"/>
</dbReference>
<dbReference type="EMBL" id="NIHT01000013">
    <property type="protein sequence ID" value="PLT74603.1"/>
    <property type="molecule type" value="Genomic_DNA"/>
</dbReference>
<dbReference type="InterPro" id="IPR011109">
    <property type="entry name" value="DNA_bind_recombinase_dom"/>
</dbReference>
<dbReference type="PROSITE" id="PS00397">
    <property type="entry name" value="RECOMBINASES_1"/>
    <property type="match status" value="1"/>
</dbReference>
<dbReference type="InterPro" id="IPR006118">
    <property type="entry name" value="Recombinase_CS"/>
</dbReference>
<reference evidence="9 10" key="1">
    <citation type="journal article" date="2017" name="Genome Med.">
        <title>A novel Ruminococcus gnavus clade enriched in inflammatory bowel disease patients.</title>
        <authorList>
            <person name="Hall A.B."/>
            <person name="Yassour M."/>
            <person name="Sauk J."/>
            <person name="Garner A."/>
            <person name="Jiang X."/>
            <person name="Arthur T."/>
            <person name="Lagoudas G.K."/>
            <person name="Vatanen T."/>
            <person name="Fornelos N."/>
            <person name="Wilson R."/>
            <person name="Bertha M."/>
            <person name="Cohen M."/>
            <person name="Garber J."/>
            <person name="Khalili H."/>
            <person name="Gevers D."/>
            <person name="Ananthakrishnan A.N."/>
            <person name="Kugathasan S."/>
            <person name="Lander E.S."/>
            <person name="Blainey P."/>
            <person name="Vlamakis H."/>
            <person name="Xavier R.J."/>
            <person name="Huttenhower C."/>
        </authorList>
    </citation>
    <scope>NUCLEOTIDE SEQUENCE [LARGE SCALE GENOMIC DNA]</scope>
    <source>
        <strain evidence="9 10">RJX1125</strain>
    </source>
</reference>
<keyword evidence="3" id="KW-0233">DNA recombination</keyword>
<sequence>MKKRTKCYIYIRVSTAMQVDGYSLEAQKDRLTKFAEFQDMEVVREYCDAGKSGKSITGRPEFTQMLQDVADDKDGVEYILVFKLSRFGRNAADVLNSLQYIQDFGVNLICVEDGIDSSKDSGKLTITVLSAVAEIERENILVQTMEGRKQKAREGKWNGGQAPFGYTLDSKKGMLLVNPEEAEVVKIIYNKFVNGGVGADTISNYLNQHGYVKKKNRSHELNYFTRGLIRKILDNPVYIGKIAYGKSSTEKIKGTRDQYHRVRNDDFLLAEGLHEAIIDLDLWEGARAKREETGVKWVKTHSLEHEHILTGLLKCPVCGVGMSGTVRRRKNKSTGEYKDDFYYRCKHRKKINESDFCNCSLVLNQNELNGEVEKHIMDLVNHDDCRAFIIRRMETKVDISSLELEREQLRGQLRQLSGAKKKLTDMLDRLDVSDKHYDRKYQDMHDRLDNLYDKIGDIDDQLQDVNEKIRMAYENQITSKQVYQILTCFDKIYFEMTDLEKKEFFRNFIDEIELYSERQSDGRIVKQINFNFPVYYNGNEGNAIRLPDENTVETMVLLQRRDI</sequence>
<proteinExistence type="predicted"/>
<dbReference type="Gene3D" id="3.40.50.1390">
    <property type="entry name" value="Resolvase, N-terminal catalytic domain"/>
    <property type="match status" value="1"/>
</dbReference>
<dbReference type="PROSITE" id="PS51737">
    <property type="entry name" value="RECOMBINASE_DNA_BIND"/>
    <property type="match status" value="1"/>
</dbReference>
<evidence type="ECO:0000256" key="5">
    <source>
        <dbReference type="PROSITE-ProRule" id="PRU10137"/>
    </source>
</evidence>
<dbReference type="InterPro" id="IPR050639">
    <property type="entry name" value="SSR_resolvase"/>
</dbReference>
<dbReference type="PROSITE" id="PS51736">
    <property type="entry name" value="RECOMBINASES_3"/>
    <property type="match status" value="1"/>
</dbReference>
<dbReference type="CDD" id="cd00338">
    <property type="entry name" value="Ser_Recombinase"/>
    <property type="match status" value="1"/>
</dbReference>
<comment type="caution">
    <text evidence="9">The sequence shown here is derived from an EMBL/GenBank/DDBJ whole genome shotgun (WGS) entry which is preliminary data.</text>
</comment>
<dbReference type="AlphaFoldDB" id="A0A2N5PHN9"/>
<evidence type="ECO:0000313" key="10">
    <source>
        <dbReference type="Proteomes" id="UP000235093"/>
    </source>
</evidence>
<feature type="domain" description="Resolvase/invertase-type recombinase catalytic" evidence="7">
    <location>
        <begin position="6"/>
        <end position="155"/>
    </location>
</feature>